<organism evidence="1 2">
    <name type="scientific">Bifidobacterium longum subsp. infantis</name>
    <dbReference type="NCBI Taxonomy" id="1682"/>
    <lineage>
        <taxon>Bacteria</taxon>
        <taxon>Bacillati</taxon>
        <taxon>Actinomycetota</taxon>
        <taxon>Actinomycetes</taxon>
        <taxon>Bifidobacteriales</taxon>
        <taxon>Bifidobacteriaceae</taxon>
        <taxon>Bifidobacterium</taxon>
    </lineage>
</organism>
<accession>A0A564VDD2</accession>
<dbReference type="EMBL" id="CABHNT010000008">
    <property type="protein sequence ID" value="VUX30133.1"/>
    <property type="molecule type" value="Genomic_DNA"/>
</dbReference>
<proteinExistence type="predicted"/>
<dbReference type="Proteomes" id="UP000345266">
    <property type="component" value="Unassembled WGS sequence"/>
</dbReference>
<dbReference type="AlphaFoldDB" id="A0A564VDD2"/>
<reference evidence="1 2" key="1">
    <citation type="submission" date="2019-07" db="EMBL/GenBank/DDBJ databases">
        <authorList>
            <person name="Hibberd C M."/>
            <person name="Gehrig L. J."/>
            <person name="Chang H.-W."/>
            <person name="Venkatesh S."/>
        </authorList>
    </citation>
    <scope>NUCLEOTIDE SEQUENCE [LARGE SCALE GENOMIC DNA]</scope>
    <source>
        <strain evidence="1">Bifidobacterium_longum_subsp_infantis_JG_Bg463</strain>
    </source>
</reference>
<evidence type="ECO:0000313" key="2">
    <source>
        <dbReference type="Proteomes" id="UP000345266"/>
    </source>
</evidence>
<gene>
    <name evidence="1" type="ORF">BLJG463_00543</name>
</gene>
<evidence type="ECO:0000313" key="1">
    <source>
        <dbReference type="EMBL" id="VUX30133.1"/>
    </source>
</evidence>
<sequence length="376" mass="41480">MRVARVRRVALRRPGCGVVAKRMVCVPGRIRARMSDENLACTPAQWERIISRYADPTRSNSPAGRVAGLLRDDARASDLVREWIEDQAMRCMAKGQTVTPTLLTMICKRCSKEAILHRELGVSVKLLRAGAAYERRLAEYRNDHASAHPSRPVRERLWDEAVDAHIHGQMERGVSSLVFLPYHDGRNSRPGSSNLLACGGLPEWEALFGSKRRRFAPLEDVDEDHDPALMDHTGGEPFEVTAEWLERHGITPAMLNRLTDTELAVLGVDVRSARLESAGGVLDGVAGRLDLILDDPRASQALAAGRPMLGAVEILHSLGMDVGMIRAGMRLGRWSRAGDVHDPDMLRAAWDRIPGRGGTYSEYLRAVSDILANVPA</sequence>
<name>A0A564VDD2_BIFLI</name>
<protein>
    <submittedName>
        <fullName evidence="1">Uncharacterized protein</fullName>
    </submittedName>
</protein>